<evidence type="ECO:0000313" key="2">
    <source>
        <dbReference type="Proteomes" id="UP000287651"/>
    </source>
</evidence>
<gene>
    <name evidence="1" type="ORF">B296_00048303</name>
</gene>
<dbReference type="Proteomes" id="UP000287651">
    <property type="component" value="Unassembled WGS sequence"/>
</dbReference>
<reference evidence="1 2" key="1">
    <citation type="journal article" date="2014" name="Agronomy (Basel)">
        <title>A Draft Genome Sequence for Ensete ventricosum, the Drought-Tolerant Tree Against Hunger.</title>
        <authorList>
            <person name="Harrison J."/>
            <person name="Moore K.A."/>
            <person name="Paszkiewicz K."/>
            <person name="Jones T."/>
            <person name="Grant M."/>
            <person name="Ambacheew D."/>
            <person name="Muzemil S."/>
            <person name="Studholme D.J."/>
        </authorList>
    </citation>
    <scope>NUCLEOTIDE SEQUENCE [LARGE SCALE GENOMIC DNA]</scope>
</reference>
<proteinExistence type="predicted"/>
<dbReference type="EMBL" id="AMZH03028068">
    <property type="protein sequence ID" value="RRT33867.1"/>
    <property type="molecule type" value="Genomic_DNA"/>
</dbReference>
<name>A0A426X308_ENSVE</name>
<protein>
    <submittedName>
        <fullName evidence="1">Uncharacterized protein</fullName>
    </submittedName>
</protein>
<organism evidence="1 2">
    <name type="scientific">Ensete ventricosum</name>
    <name type="common">Abyssinian banana</name>
    <name type="synonym">Musa ensete</name>
    <dbReference type="NCBI Taxonomy" id="4639"/>
    <lineage>
        <taxon>Eukaryota</taxon>
        <taxon>Viridiplantae</taxon>
        <taxon>Streptophyta</taxon>
        <taxon>Embryophyta</taxon>
        <taxon>Tracheophyta</taxon>
        <taxon>Spermatophyta</taxon>
        <taxon>Magnoliopsida</taxon>
        <taxon>Liliopsida</taxon>
        <taxon>Zingiberales</taxon>
        <taxon>Musaceae</taxon>
        <taxon>Ensete</taxon>
    </lineage>
</organism>
<comment type="caution">
    <text evidence="1">The sequence shown here is derived from an EMBL/GenBank/DDBJ whole genome shotgun (WGS) entry which is preliminary data.</text>
</comment>
<dbReference type="AlphaFoldDB" id="A0A426X308"/>
<accession>A0A426X308</accession>
<evidence type="ECO:0000313" key="1">
    <source>
        <dbReference type="EMBL" id="RRT33867.1"/>
    </source>
</evidence>
<sequence>MGDVTDWVRRPIKPKPLDRTAYKKIMEFSTFVIGRSPADSKIDTGGEIVAAPIAPRVGCYLAGGDPPPSNTFFYEGMKRKPKIDLQSIHRDAHPEQVQIIGTLPVPRHM</sequence>